<dbReference type="PANTHER" id="PTHR33164:SF95">
    <property type="entry name" value="TRANSCRIPTIONAL REGULATOR"/>
    <property type="match status" value="1"/>
</dbReference>
<protein>
    <submittedName>
        <fullName evidence="2">DNA-binding transcriptional regulator, MarR family</fullName>
    </submittedName>
</protein>
<dbReference type="STRING" id="115433.SAMN05421835_12065"/>
<evidence type="ECO:0000313" key="2">
    <source>
        <dbReference type="EMBL" id="SFK40475.1"/>
    </source>
</evidence>
<dbReference type="Pfam" id="PF12802">
    <property type="entry name" value="MarR_2"/>
    <property type="match status" value="1"/>
</dbReference>
<accession>A0A1I3Z8U7</accession>
<dbReference type="OrthoDB" id="5148120at2"/>
<dbReference type="EMBL" id="FORP01000020">
    <property type="protein sequence ID" value="SFK40475.1"/>
    <property type="molecule type" value="Genomic_DNA"/>
</dbReference>
<name>A0A1I3Z8U7_9PSEU</name>
<keyword evidence="3" id="KW-1185">Reference proteome</keyword>
<reference evidence="2 3" key="1">
    <citation type="submission" date="2016-10" db="EMBL/GenBank/DDBJ databases">
        <authorList>
            <person name="de Groot N.N."/>
        </authorList>
    </citation>
    <scope>NUCLEOTIDE SEQUENCE [LARGE SCALE GENOMIC DNA]</scope>
    <source>
        <strain evidence="2 3">DSM 44468</strain>
    </source>
</reference>
<evidence type="ECO:0000259" key="1">
    <source>
        <dbReference type="PROSITE" id="PS50995"/>
    </source>
</evidence>
<keyword evidence="2" id="KW-0238">DNA-binding</keyword>
<dbReference type="InterPro" id="IPR039422">
    <property type="entry name" value="MarR/SlyA-like"/>
</dbReference>
<dbReference type="GO" id="GO:0003677">
    <property type="term" value="F:DNA binding"/>
    <property type="evidence" value="ECO:0007669"/>
    <property type="project" value="UniProtKB-KW"/>
</dbReference>
<proteinExistence type="predicted"/>
<organism evidence="2 3">
    <name type="scientific">Amycolatopsis sacchari</name>
    <dbReference type="NCBI Taxonomy" id="115433"/>
    <lineage>
        <taxon>Bacteria</taxon>
        <taxon>Bacillati</taxon>
        <taxon>Actinomycetota</taxon>
        <taxon>Actinomycetes</taxon>
        <taxon>Pseudonocardiales</taxon>
        <taxon>Pseudonocardiaceae</taxon>
        <taxon>Amycolatopsis</taxon>
    </lineage>
</organism>
<dbReference type="PANTHER" id="PTHR33164">
    <property type="entry name" value="TRANSCRIPTIONAL REGULATOR, MARR FAMILY"/>
    <property type="match status" value="1"/>
</dbReference>
<feature type="domain" description="HTH marR-type" evidence="1">
    <location>
        <begin position="1"/>
        <end position="127"/>
    </location>
</feature>
<dbReference type="InterPro" id="IPR036388">
    <property type="entry name" value="WH-like_DNA-bd_sf"/>
</dbReference>
<dbReference type="SUPFAM" id="SSF46785">
    <property type="entry name" value="Winged helix' DNA-binding domain"/>
    <property type="match status" value="1"/>
</dbReference>
<dbReference type="InterPro" id="IPR000835">
    <property type="entry name" value="HTH_MarR-typ"/>
</dbReference>
<dbReference type="Gene3D" id="1.10.10.10">
    <property type="entry name" value="Winged helix-like DNA-binding domain superfamily/Winged helix DNA-binding domain"/>
    <property type="match status" value="1"/>
</dbReference>
<dbReference type="GO" id="GO:0006950">
    <property type="term" value="P:response to stress"/>
    <property type="evidence" value="ECO:0007669"/>
    <property type="project" value="TreeGrafter"/>
</dbReference>
<gene>
    <name evidence="2" type="ORF">SAMN05421835_12065</name>
</gene>
<sequence length="131" mass="14767">MLVPLGRSLMRAEEPVLRAHGLTMWAYSVLLALREQGARTQAALAARIGADKTRLIPVLDDLQDRGLIERRPDPADRRVRLLSITVEGRRLAERAQTEIQRNEEQVLGKLPPSERAVFLRALRTLADAVRE</sequence>
<dbReference type="Proteomes" id="UP000199025">
    <property type="component" value="Unassembled WGS sequence"/>
</dbReference>
<dbReference type="SMART" id="SM00347">
    <property type="entry name" value="HTH_MARR"/>
    <property type="match status" value="1"/>
</dbReference>
<dbReference type="InterPro" id="IPR036390">
    <property type="entry name" value="WH_DNA-bd_sf"/>
</dbReference>
<dbReference type="GO" id="GO:0003700">
    <property type="term" value="F:DNA-binding transcription factor activity"/>
    <property type="evidence" value="ECO:0007669"/>
    <property type="project" value="InterPro"/>
</dbReference>
<dbReference type="PRINTS" id="PR00598">
    <property type="entry name" value="HTHMARR"/>
</dbReference>
<dbReference type="PROSITE" id="PS50995">
    <property type="entry name" value="HTH_MARR_2"/>
    <property type="match status" value="1"/>
</dbReference>
<dbReference type="AlphaFoldDB" id="A0A1I3Z8U7"/>
<evidence type="ECO:0000313" key="3">
    <source>
        <dbReference type="Proteomes" id="UP000199025"/>
    </source>
</evidence>